<organism evidence="14 15">
    <name type="scientific">Acrodontium crateriforme</name>
    <dbReference type="NCBI Taxonomy" id="150365"/>
    <lineage>
        <taxon>Eukaryota</taxon>
        <taxon>Fungi</taxon>
        <taxon>Dikarya</taxon>
        <taxon>Ascomycota</taxon>
        <taxon>Pezizomycotina</taxon>
        <taxon>Dothideomycetes</taxon>
        <taxon>Dothideomycetidae</taxon>
        <taxon>Mycosphaerellales</taxon>
        <taxon>Teratosphaeriaceae</taxon>
        <taxon>Acrodontium</taxon>
    </lineage>
</organism>
<sequence length="727" mass="77941">MRLSSASWLLAATTLLTDAVSARPNILDPSLISRRSGRVVTTGVPGTVQPRLEVRQLEQTQPDQWTLFLLGMQRWMEQDPTDGTGTGYYGIAGIHGVPTVSWGGVEGDPTALSQGAYGYCTHKSIVFPSWHRAYLALFEQTLVELAVEVAQEYPESSRARMVDAAQKLRLPFWDWAAKPPSSGQVFPNSFTQPTVVVNGPNGEEIIGNPLYQFNISNPSANDPYTGEAFVVWDETLRYPTSETNPADSQNSVAQSYLNSAQPGNQESVYNLLSNCPSWSSFSNTGGAASQCSMSIEGIHNNIHSLVGGIPNGNGGTGGHMAYLPVAAFDPAFWVHHANVDRILALWQGVYGNEYGDGSQPIGYPTWTNEVHAVQDANSPLTPFFRNSNGDFHTTNSVKNWKDLNYDYPEFMATDGSQQAIENVIAAYYGPSASLTAGSIQVPKSNSNSSAQITSSQSNAITSTAMGYNATTFRSLATALPSYTKGSSGVSYPTLSLPTVSTSTGLLPTGTSSVVSLPTSINNPNNAGTTQNQYVANIVADNNALNSTWRVYVFYGQPECSEDSYGLDNNLIGSVTMWSHHHATELNGKDYGAVPLTFTLQKLVDAGKIANMSPDVILPWLRQNLEWRIVSASGEVSPDQVKGFSLSIYSAQSEIQSNGGLPKWSPVQPQIGVTKGKNGGADNVPNYPVSISSALLAPTSSVAPATYTTTMVVTQTHTICPCATAASY</sequence>
<dbReference type="GO" id="GO:0042438">
    <property type="term" value="P:melanin biosynthetic process"/>
    <property type="evidence" value="ECO:0007669"/>
    <property type="project" value="UniProtKB-KW"/>
</dbReference>
<evidence type="ECO:0000256" key="11">
    <source>
        <dbReference type="SAM" id="SignalP"/>
    </source>
</evidence>
<protein>
    <recommendedName>
        <fullName evidence="3">tyrosinase</fullName>
        <ecNumber evidence="3">1.14.18.1</ecNumber>
    </recommendedName>
</protein>
<evidence type="ECO:0000256" key="8">
    <source>
        <dbReference type="ARBA" id="ARBA00023101"/>
    </source>
</evidence>
<keyword evidence="5" id="KW-0560">Oxidoreductase</keyword>
<dbReference type="GO" id="GO:0046872">
    <property type="term" value="F:metal ion binding"/>
    <property type="evidence" value="ECO:0007669"/>
    <property type="project" value="UniProtKB-KW"/>
</dbReference>
<keyword evidence="6" id="KW-0186">Copper</keyword>
<dbReference type="InterPro" id="IPR050316">
    <property type="entry name" value="Tyrosinase/Hemocyanin"/>
</dbReference>
<feature type="domain" description="Tyrosinase copper-binding" evidence="13">
    <location>
        <begin position="329"/>
        <end position="340"/>
    </location>
</feature>
<dbReference type="InterPro" id="IPR002227">
    <property type="entry name" value="Tyrosinase_Cu-bd"/>
</dbReference>
<dbReference type="PRINTS" id="PR00092">
    <property type="entry name" value="TYROSINASE"/>
</dbReference>
<evidence type="ECO:0000256" key="9">
    <source>
        <dbReference type="ARBA" id="ARBA00048233"/>
    </source>
</evidence>
<keyword evidence="15" id="KW-1185">Reference proteome</keyword>
<evidence type="ECO:0000259" key="12">
    <source>
        <dbReference type="PROSITE" id="PS00497"/>
    </source>
</evidence>
<evidence type="ECO:0000256" key="5">
    <source>
        <dbReference type="ARBA" id="ARBA00023002"/>
    </source>
</evidence>
<dbReference type="Pfam" id="PF18132">
    <property type="entry name" value="Tyrosinase_C"/>
    <property type="match status" value="1"/>
</dbReference>
<keyword evidence="7" id="KW-0503">Monooxygenase</keyword>
<comment type="catalytic activity">
    <reaction evidence="10">
        <text>L-tyrosine + O2 = L-dopaquinone + H2O</text>
        <dbReference type="Rhea" id="RHEA:18117"/>
        <dbReference type="ChEBI" id="CHEBI:15377"/>
        <dbReference type="ChEBI" id="CHEBI:15379"/>
        <dbReference type="ChEBI" id="CHEBI:57924"/>
        <dbReference type="ChEBI" id="CHEBI:58315"/>
        <dbReference type="EC" id="1.14.18.1"/>
    </reaction>
</comment>
<evidence type="ECO:0000313" key="15">
    <source>
        <dbReference type="Proteomes" id="UP001303373"/>
    </source>
</evidence>
<dbReference type="PROSITE" id="PS00498">
    <property type="entry name" value="TYROSINASE_2"/>
    <property type="match status" value="1"/>
</dbReference>
<dbReference type="InterPro" id="IPR041640">
    <property type="entry name" value="Tyrosinase_C"/>
</dbReference>
<dbReference type="Pfam" id="PF00264">
    <property type="entry name" value="Tyrosinase"/>
    <property type="match status" value="1"/>
</dbReference>
<dbReference type="InterPro" id="IPR008922">
    <property type="entry name" value="Di-copper_centre_dom_sf"/>
</dbReference>
<evidence type="ECO:0000256" key="4">
    <source>
        <dbReference type="ARBA" id="ARBA00022723"/>
    </source>
</evidence>
<dbReference type="PANTHER" id="PTHR11474">
    <property type="entry name" value="TYROSINASE FAMILY MEMBER"/>
    <property type="match status" value="1"/>
</dbReference>
<evidence type="ECO:0000313" key="14">
    <source>
        <dbReference type="EMBL" id="WPH01836.1"/>
    </source>
</evidence>
<dbReference type="EMBL" id="CP138585">
    <property type="protein sequence ID" value="WPH01836.1"/>
    <property type="molecule type" value="Genomic_DNA"/>
</dbReference>
<dbReference type="GO" id="GO:0004503">
    <property type="term" value="F:tyrosinase activity"/>
    <property type="evidence" value="ECO:0007669"/>
    <property type="project" value="UniProtKB-EC"/>
</dbReference>
<dbReference type="PANTHER" id="PTHR11474:SF76">
    <property type="entry name" value="SHKT DOMAIN-CONTAINING PROTEIN"/>
    <property type="match status" value="1"/>
</dbReference>
<dbReference type="Proteomes" id="UP001303373">
    <property type="component" value="Chromosome 6"/>
</dbReference>
<comment type="catalytic activity">
    <reaction evidence="9">
        <text>2 L-dopa + O2 = 2 L-dopaquinone + 2 H2O</text>
        <dbReference type="Rhea" id="RHEA:34287"/>
        <dbReference type="ChEBI" id="CHEBI:15377"/>
        <dbReference type="ChEBI" id="CHEBI:15379"/>
        <dbReference type="ChEBI" id="CHEBI:57504"/>
        <dbReference type="ChEBI" id="CHEBI:57924"/>
        <dbReference type="EC" id="1.14.18.1"/>
    </reaction>
</comment>
<dbReference type="SUPFAM" id="SSF48056">
    <property type="entry name" value="Di-copper centre-containing domain"/>
    <property type="match status" value="1"/>
</dbReference>
<comment type="cofactor">
    <cofactor evidence="1">
        <name>Cu(2+)</name>
        <dbReference type="ChEBI" id="CHEBI:29036"/>
    </cofactor>
</comment>
<feature type="domain" description="Tyrosinase copper-binding" evidence="12">
    <location>
        <begin position="122"/>
        <end position="139"/>
    </location>
</feature>
<evidence type="ECO:0000256" key="6">
    <source>
        <dbReference type="ARBA" id="ARBA00023008"/>
    </source>
</evidence>
<name>A0AAQ3R599_9PEZI</name>
<evidence type="ECO:0000256" key="7">
    <source>
        <dbReference type="ARBA" id="ARBA00023033"/>
    </source>
</evidence>
<reference evidence="14 15" key="1">
    <citation type="submission" date="2023-11" db="EMBL/GenBank/DDBJ databases">
        <title>An acidophilic fungus is an integral part of prey digestion in a carnivorous sundew plant.</title>
        <authorList>
            <person name="Tsai I.J."/>
        </authorList>
    </citation>
    <scope>NUCLEOTIDE SEQUENCE [LARGE SCALE GENOMIC DNA]</scope>
    <source>
        <strain evidence="14">169a</strain>
    </source>
</reference>
<evidence type="ECO:0000256" key="3">
    <source>
        <dbReference type="ARBA" id="ARBA00011906"/>
    </source>
</evidence>
<dbReference type="Gene3D" id="1.10.1280.10">
    <property type="entry name" value="Di-copper center containing domain from catechol oxidase"/>
    <property type="match status" value="1"/>
</dbReference>
<dbReference type="EC" id="1.14.18.1" evidence="3"/>
<feature type="signal peptide" evidence="11">
    <location>
        <begin position="1"/>
        <end position="22"/>
    </location>
</feature>
<evidence type="ECO:0000256" key="10">
    <source>
        <dbReference type="ARBA" id="ARBA00048881"/>
    </source>
</evidence>
<proteinExistence type="inferred from homology"/>
<dbReference type="PROSITE" id="PS00497">
    <property type="entry name" value="TYROSINASE_1"/>
    <property type="match status" value="1"/>
</dbReference>
<keyword evidence="8" id="KW-0470">Melanin biosynthesis</keyword>
<dbReference type="AlphaFoldDB" id="A0AAQ3R599"/>
<keyword evidence="4" id="KW-0479">Metal-binding</keyword>
<comment type="similarity">
    <text evidence="2">Belongs to the tyrosinase family.</text>
</comment>
<gene>
    <name evidence="14" type="ORF">R9X50_00469000</name>
</gene>
<evidence type="ECO:0000259" key="13">
    <source>
        <dbReference type="PROSITE" id="PS00498"/>
    </source>
</evidence>
<feature type="chain" id="PRO_5042974529" description="tyrosinase" evidence="11">
    <location>
        <begin position="23"/>
        <end position="727"/>
    </location>
</feature>
<evidence type="ECO:0000256" key="2">
    <source>
        <dbReference type="ARBA" id="ARBA00009928"/>
    </source>
</evidence>
<keyword evidence="11" id="KW-0732">Signal</keyword>
<evidence type="ECO:0000256" key="1">
    <source>
        <dbReference type="ARBA" id="ARBA00001973"/>
    </source>
</evidence>
<accession>A0AAQ3R599</accession>